<organism evidence="1">
    <name type="scientific">marine sediment metagenome</name>
    <dbReference type="NCBI Taxonomy" id="412755"/>
    <lineage>
        <taxon>unclassified sequences</taxon>
        <taxon>metagenomes</taxon>
        <taxon>ecological metagenomes</taxon>
    </lineage>
</organism>
<sequence>MKTTTSIKSEELSKEDLQALLQAIRDCEMATFPEKVIYITIEAPDMTMEDMTELLRSIKPPYDIGPVVLNIRDK</sequence>
<protein>
    <submittedName>
        <fullName evidence="1">Uncharacterized protein</fullName>
    </submittedName>
</protein>
<proteinExistence type="predicted"/>
<accession>A0A0F9D3P5</accession>
<comment type="caution">
    <text evidence="1">The sequence shown here is derived from an EMBL/GenBank/DDBJ whole genome shotgun (WGS) entry which is preliminary data.</text>
</comment>
<name>A0A0F9D3P5_9ZZZZ</name>
<dbReference type="AlphaFoldDB" id="A0A0F9D3P5"/>
<reference evidence="1" key="1">
    <citation type="journal article" date="2015" name="Nature">
        <title>Complex archaea that bridge the gap between prokaryotes and eukaryotes.</title>
        <authorList>
            <person name="Spang A."/>
            <person name="Saw J.H."/>
            <person name="Jorgensen S.L."/>
            <person name="Zaremba-Niedzwiedzka K."/>
            <person name="Martijn J."/>
            <person name="Lind A.E."/>
            <person name="van Eijk R."/>
            <person name="Schleper C."/>
            <person name="Guy L."/>
            <person name="Ettema T.J."/>
        </authorList>
    </citation>
    <scope>NUCLEOTIDE SEQUENCE</scope>
</reference>
<dbReference type="EMBL" id="LAZR01033359">
    <property type="protein sequence ID" value="KKL48306.1"/>
    <property type="molecule type" value="Genomic_DNA"/>
</dbReference>
<gene>
    <name evidence="1" type="ORF">LCGC14_2326820</name>
</gene>
<evidence type="ECO:0000313" key="1">
    <source>
        <dbReference type="EMBL" id="KKL48306.1"/>
    </source>
</evidence>